<feature type="compositionally biased region" description="Low complexity" evidence="1">
    <location>
        <begin position="83"/>
        <end position="95"/>
    </location>
</feature>
<organism evidence="2 3">
    <name type="scientific">Pseudocercospora musae</name>
    <dbReference type="NCBI Taxonomy" id="113226"/>
    <lineage>
        <taxon>Eukaryota</taxon>
        <taxon>Fungi</taxon>
        <taxon>Dikarya</taxon>
        <taxon>Ascomycota</taxon>
        <taxon>Pezizomycotina</taxon>
        <taxon>Dothideomycetes</taxon>
        <taxon>Dothideomycetidae</taxon>
        <taxon>Mycosphaerellales</taxon>
        <taxon>Mycosphaerellaceae</taxon>
        <taxon>Pseudocercospora</taxon>
    </lineage>
</organism>
<feature type="compositionally biased region" description="Polar residues" evidence="1">
    <location>
        <begin position="207"/>
        <end position="218"/>
    </location>
</feature>
<gene>
    <name evidence="2" type="ORF">AC579_907</name>
</gene>
<feature type="compositionally biased region" description="Low complexity" evidence="1">
    <location>
        <begin position="170"/>
        <end position="181"/>
    </location>
</feature>
<feature type="compositionally biased region" description="Polar residues" evidence="1">
    <location>
        <begin position="377"/>
        <end position="389"/>
    </location>
</feature>
<feature type="compositionally biased region" description="Low complexity" evidence="1">
    <location>
        <begin position="221"/>
        <end position="231"/>
    </location>
</feature>
<dbReference type="OrthoDB" id="5288142at2759"/>
<feature type="region of interest" description="Disordered" evidence="1">
    <location>
        <begin position="377"/>
        <end position="434"/>
    </location>
</feature>
<comment type="caution">
    <text evidence="2">The sequence shown here is derived from an EMBL/GenBank/DDBJ whole genome shotgun (WGS) entry which is preliminary data.</text>
</comment>
<proteinExistence type="predicted"/>
<feature type="compositionally biased region" description="Basic and acidic residues" evidence="1">
    <location>
        <begin position="843"/>
        <end position="857"/>
    </location>
</feature>
<feature type="compositionally biased region" description="Basic and acidic residues" evidence="1">
    <location>
        <begin position="623"/>
        <end position="633"/>
    </location>
</feature>
<evidence type="ECO:0000313" key="2">
    <source>
        <dbReference type="EMBL" id="KXT16200.1"/>
    </source>
</evidence>
<dbReference type="AlphaFoldDB" id="A0A139INK6"/>
<reference evidence="2 3" key="1">
    <citation type="submission" date="2015-07" db="EMBL/GenBank/DDBJ databases">
        <title>Comparative genomics of the Sigatoka disease complex on banana suggests a link between parallel evolutionary changes in Pseudocercospora fijiensis and Pseudocercospora eumusae and increased virulence on the banana host.</title>
        <authorList>
            <person name="Chang T.-C."/>
            <person name="Salvucci A."/>
            <person name="Crous P.W."/>
            <person name="Stergiopoulos I."/>
        </authorList>
    </citation>
    <scope>NUCLEOTIDE SEQUENCE [LARGE SCALE GENOMIC DNA]</scope>
    <source>
        <strain evidence="2 3">CBS 116634</strain>
    </source>
</reference>
<accession>A0A139INK6</accession>
<feature type="region of interest" description="Disordered" evidence="1">
    <location>
        <begin position="989"/>
        <end position="1019"/>
    </location>
</feature>
<dbReference type="EMBL" id="LFZO01000043">
    <property type="protein sequence ID" value="KXT16200.1"/>
    <property type="molecule type" value="Genomic_DNA"/>
</dbReference>
<feature type="region of interest" description="Disordered" evidence="1">
    <location>
        <begin position="506"/>
        <end position="609"/>
    </location>
</feature>
<feature type="compositionally biased region" description="Low complexity" evidence="1">
    <location>
        <begin position="419"/>
        <end position="429"/>
    </location>
</feature>
<protein>
    <submittedName>
        <fullName evidence="2">Uncharacterized protein</fullName>
    </submittedName>
</protein>
<name>A0A139INK6_9PEZI</name>
<feature type="compositionally biased region" description="Polar residues" evidence="1">
    <location>
        <begin position="158"/>
        <end position="169"/>
    </location>
</feature>
<keyword evidence="3" id="KW-1185">Reference proteome</keyword>
<sequence>MHVASTIHHTSHPSFSLSDKSLWRQDGTPIMETREVYSPLPQIDTQHASTISRLERSAEELSQGGSDIGEEIRKMREQERSSTSRSRSRQRQNSNLPQRDFRCEGQQQADLPRPRRIASQTASPTSRASSYANSSIVEVNSNARCGGYSPAAFIASPTGSVRSHGSCTHASLSLSRGASGSKTSLARTMLPVVEPLQEPRPLASPLAPSTASLYSQEHQMSRQPSQSSFSPPYDHIASQIEESLQPIPPTPAIAEQMQHIQHHEPHQHALHDHIASEPPDRPHSADTFHEAQIAFQDFDGVHFDPDSEEYVEVDDEGNEVRRISARNSSGSLLDAASLLRTPRARPISYGLPPPRDSMVYYPAPVPRMLNLPKRLSTQPSARIQQQRRSQMLAGMSPGARESAPWIPPMTFSESDTKSQRSGSESASQSEHPRSMLNQRMSVQNLPAQLRANMFFEHPSVPHNVEVKSESAVATLDAILASSATAPVTAFTDHPYVGDVRKTVYAPERPGHNRKSTATTLGQMSAHSPTQEKKLKKRRSSSIGNFFRRNSTTLDDKVEDRRPASRASALDFNEGGNKLRKRKSQMSMGDEMARSEGFRTPGDEIEDPMKRRFSSGGLIDQAKNQDVDHERVPSDSRPMTAYSDGKPIGDGEQIDQDFKDQEARSDVDEDEVLYAQPTTLLAELQVRKAQLKSRNRTAATAFPNGMHSTLLQLDAVEQIEAKKRKKQKIALAWEDPNLRQDEEEMDEDVPLGVLFPSREGNAHRRMGNRGDWNRPLGLMDRREMEDNEPLSSRRLRINPHARPIARNATAPMALHGQQHPEDEHEEETLGQRLRRLRTKEALDSAITDVERKNGDRPESTFTEDLLGQFGGLEVKNPDDDKGTTKDTKANQAGAGAEPEETLGQRRARLQREREASGELPSPGAATRPPLRQTQSMANILSANPVGMRVASANQSAAHGTLLHASEQHQMKQKMDLLNKNSRSSSYMLGNPLVDSRPQLTREPSSGLLAQSSNRPANGAYQGNTTIFQGVTSPDAPLQKTQGFGGLLGQQTSRPSNGAFAGGYYNNTGGGVPMQPFGSQAMFGMSGGQGYAFASPTAGMQAYGGYGNTAMTGMGFGMQSQQSSMMNNAAYSALHGGHTSMMPGTMSGYGNPMMARGYGYPQQTPGPQMTYASMAQMGQPAGMNEMPIEPHQRDAIDRWRMGVA</sequence>
<feature type="region of interest" description="Disordered" evidence="1">
    <location>
        <begin position="623"/>
        <end position="652"/>
    </location>
</feature>
<feature type="compositionally biased region" description="Polar residues" evidence="1">
    <location>
        <begin position="540"/>
        <end position="552"/>
    </location>
</feature>
<feature type="compositionally biased region" description="Basic and acidic residues" evidence="1">
    <location>
        <begin position="553"/>
        <end position="562"/>
    </location>
</feature>
<feature type="compositionally biased region" description="Basic and acidic residues" evidence="1">
    <location>
        <begin position="70"/>
        <end position="82"/>
    </location>
</feature>
<feature type="compositionally biased region" description="Polar residues" evidence="1">
    <location>
        <begin position="996"/>
        <end position="1019"/>
    </location>
</feature>
<evidence type="ECO:0000256" key="1">
    <source>
        <dbReference type="SAM" id="MobiDB-lite"/>
    </source>
</evidence>
<feature type="compositionally biased region" description="Basic and acidic residues" evidence="1">
    <location>
        <begin position="874"/>
        <end position="887"/>
    </location>
</feature>
<feature type="region of interest" description="Disordered" evidence="1">
    <location>
        <begin position="1"/>
        <end position="21"/>
    </location>
</feature>
<feature type="region of interest" description="Disordered" evidence="1">
    <location>
        <begin position="55"/>
        <end position="133"/>
    </location>
</feature>
<evidence type="ECO:0000313" key="3">
    <source>
        <dbReference type="Proteomes" id="UP000073492"/>
    </source>
</evidence>
<feature type="region of interest" description="Disordered" evidence="1">
    <location>
        <begin position="843"/>
        <end position="931"/>
    </location>
</feature>
<feature type="compositionally biased region" description="Polar residues" evidence="1">
    <location>
        <begin position="515"/>
        <end position="528"/>
    </location>
</feature>
<dbReference type="Proteomes" id="UP000073492">
    <property type="component" value="Unassembled WGS sequence"/>
</dbReference>
<feature type="region of interest" description="Disordered" evidence="1">
    <location>
        <begin position="196"/>
        <end position="231"/>
    </location>
</feature>
<feature type="compositionally biased region" description="Polar residues" evidence="1">
    <location>
        <begin position="118"/>
        <end position="133"/>
    </location>
</feature>
<feature type="region of interest" description="Disordered" evidence="1">
    <location>
        <begin position="158"/>
        <end position="182"/>
    </location>
</feature>
<dbReference type="STRING" id="113226.A0A139INK6"/>